<dbReference type="VEuPathDB" id="FungiDB:BO97DRAFT_426651"/>
<feature type="transmembrane region" description="Helical" evidence="2">
    <location>
        <begin position="92"/>
        <end position="112"/>
    </location>
</feature>
<feature type="region of interest" description="Disordered" evidence="1">
    <location>
        <begin position="48"/>
        <end position="69"/>
    </location>
</feature>
<keyword evidence="2" id="KW-0472">Membrane</keyword>
<dbReference type="Proteomes" id="UP000248961">
    <property type="component" value="Unassembled WGS sequence"/>
</dbReference>
<gene>
    <name evidence="3" type="ORF">BO97DRAFT_426651</name>
</gene>
<name>A0A395HRC3_ASPHC</name>
<dbReference type="AlphaFoldDB" id="A0A395HRC3"/>
<accession>A0A395HRC3</accession>
<dbReference type="OrthoDB" id="2896006at2759"/>
<feature type="transmembrane region" description="Helical" evidence="2">
    <location>
        <begin position="133"/>
        <end position="154"/>
    </location>
</feature>
<proteinExistence type="predicted"/>
<reference evidence="3 4" key="1">
    <citation type="submission" date="2018-02" db="EMBL/GenBank/DDBJ databases">
        <title>The genomes of Aspergillus section Nigri reveals drivers in fungal speciation.</title>
        <authorList>
            <consortium name="DOE Joint Genome Institute"/>
            <person name="Vesth T.C."/>
            <person name="Nybo J."/>
            <person name="Theobald S."/>
            <person name="Brandl J."/>
            <person name="Frisvad J.C."/>
            <person name="Nielsen K.F."/>
            <person name="Lyhne E.K."/>
            <person name="Kogle M.E."/>
            <person name="Kuo A."/>
            <person name="Riley R."/>
            <person name="Clum A."/>
            <person name="Nolan M."/>
            <person name="Lipzen A."/>
            <person name="Salamov A."/>
            <person name="Henrissat B."/>
            <person name="Wiebenga A."/>
            <person name="De vries R.P."/>
            <person name="Grigoriev I.V."/>
            <person name="Mortensen U.H."/>
            <person name="Andersen M.R."/>
            <person name="Baker S.E."/>
        </authorList>
    </citation>
    <scope>NUCLEOTIDE SEQUENCE [LARGE SCALE GENOMIC DNA]</scope>
    <source>
        <strain evidence="3 4">CBS 101889</strain>
    </source>
</reference>
<dbReference type="RefSeq" id="XP_025549280.1">
    <property type="nucleotide sequence ID" value="XM_025697140.1"/>
</dbReference>
<sequence length="260" mass="28170">MFSYVGAPKSYLLGFEPMDRYHTRALDRPCIGFAILWSKTPTQPLTFASTGDPAKIRDTNNPGDAAASTHKPVASGLRSAIQHLRASGGGGFSFIGGMLLATRPVGWVRLVIADNSPRSPYRRMLGFKHWPRIAHAAALNSAVICMVFYLHHIAVRLAGLVVMSAFTVRHASAVLLRLLVFFDSVLSLVLFAVVSLPARAIFARIAASMLPEDNPIVPFERLFGGKLQPEIGESSSGFGDGTLRIRDAWATFNGMLAFAT</sequence>
<dbReference type="STRING" id="1450537.A0A395HRC3"/>
<dbReference type="EMBL" id="KZ824297">
    <property type="protein sequence ID" value="RAL10126.1"/>
    <property type="molecule type" value="Genomic_DNA"/>
</dbReference>
<evidence type="ECO:0000313" key="3">
    <source>
        <dbReference type="EMBL" id="RAL10126.1"/>
    </source>
</evidence>
<evidence type="ECO:0000256" key="2">
    <source>
        <dbReference type="SAM" id="Phobius"/>
    </source>
</evidence>
<keyword evidence="2" id="KW-1133">Transmembrane helix</keyword>
<feature type="transmembrane region" description="Helical" evidence="2">
    <location>
        <begin position="174"/>
        <end position="194"/>
    </location>
</feature>
<keyword evidence="2" id="KW-0812">Transmembrane</keyword>
<organism evidence="3 4">
    <name type="scientific">Aspergillus homomorphus (strain CBS 101889)</name>
    <dbReference type="NCBI Taxonomy" id="1450537"/>
    <lineage>
        <taxon>Eukaryota</taxon>
        <taxon>Fungi</taxon>
        <taxon>Dikarya</taxon>
        <taxon>Ascomycota</taxon>
        <taxon>Pezizomycotina</taxon>
        <taxon>Eurotiomycetes</taxon>
        <taxon>Eurotiomycetidae</taxon>
        <taxon>Eurotiales</taxon>
        <taxon>Aspergillaceae</taxon>
        <taxon>Aspergillus</taxon>
        <taxon>Aspergillus subgen. Circumdati</taxon>
    </lineage>
</organism>
<dbReference type="GeneID" id="37201429"/>
<keyword evidence="4" id="KW-1185">Reference proteome</keyword>
<protein>
    <submittedName>
        <fullName evidence="3">Uncharacterized protein</fullName>
    </submittedName>
</protein>
<evidence type="ECO:0000313" key="4">
    <source>
        <dbReference type="Proteomes" id="UP000248961"/>
    </source>
</evidence>
<evidence type="ECO:0000256" key="1">
    <source>
        <dbReference type="SAM" id="MobiDB-lite"/>
    </source>
</evidence>